<dbReference type="OrthoDB" id="1000652at2759"/>
<dbReference type="InterPro" id="IPR044730">
    <property type="entry name" value="RNase_H-like_dom_plant"/>
</dbReference>
<dbReference type="InterPro" id="IPR002156">
    <property type="entry name" value="RNaseH_domain"/>
</dbReference>
<protein>
    <submittedName>
        <fullName evidence="2">Cyclopropane-fatty-acyl-phospholipid synthase</fullName>
    </submittedName>
</protein>
<keyword evidence="3" id="KW-1185">Reference proteome</keyword>
<dbReference type="InterPro" id="IPR053151">
    <property type="entry name" value="RNase_H-like"/>
</dbReference>
<dbReference type="Gene3D" id="3.30.420.10">
    <property type="entry name" value="Ribonuclease H-like superfamily/Ribonuclease H"/>
    <property type="match status" value="1"/>
</dbReference>
<dbReference type="EMBL" id="SMMG02000009">
    <property type="protein sequence ID" value="KAA3461315.1"/>
    <property type="molecule type" value="Genomic_DNA"/>
</dbReference>
<gene>
    <name evidence="2" type="ORF">EPI10_027891</name>
</gene>
<dbReference type="GO" id="GO:0004523">
    <property type="term" value="F:RNA-DNA hybrid ribonuclease activity"/>
    <property type="evidence" value="ECO:0007669"/>
    <property type="project" value="InterPro"/>
</dbReference>
<dbReference type="InterPro" id="IPR036397">
    <property type="entry name" value="RNaseH_sf"/>
</dbReference>
<evidence type="ECO:0000313" key="2">
    <source>
        <dbReference type="EMBL" id="KAA3461315.1"/>
    </source>
</evidence>
<dbReference type="AlphaFoldDB" id="A0A5B6UZR3"/>
<dbReference type="PANTHER" id="PTHR47723">
    <property type="entry name" value="OS05G0353850 PROTEIN"/>
    <property type="match status" value="1"/>
</dbReference>
<dbReference type="SUPFAM" id="SSF53098">
    <property type="entry name" value="Ribonuclease H-like"/>
    <property type="match status" value="1"/>
</dbReference>
<dbReference type="PANTHER" id="PTHR47723:SF19">
    <property type="entry name" value="POLYNUCLEOTIDYL TRANSFERASE, RIBONUCLEASE H-LIKE SUPERFAMILY PROTEIN"/>
    <property type="match status" value="1"/>
</dbReference>
<proteinExistence type="predicted"/>
<name>A0A5B6UZR3_9ROSI</name>
<evidence type="ECO:0000313" key="3">
    <source>
        <dbReference type="Proteomes" id="UP000325315"/>
    </source>
</evidence>
<dbReference type="Pfam" id="PF13456">
    <property type="entry name" value="RVT_3"/>
    <property type="match status" value="1"/>
</dbReference>
<dbReference type="GO" id="GO:0003676">
    <property type="term" value="F:nucleic acid binding"/>
    <property type="evidence" value="ECO:0007669"/>
    <property type="project" value="InterPro"/>
</dbReference>
<sequence>MGGLGFRDLHLFNLALLGRQVWMLLNHRDTLCYQVISSKYFPNDDLFHPKAVDKPSYTWKGERPVEHWPTKLEKREEPTEESFGSLTCSQKYNNRNNHIFRSKEDEARVVRERATTLSNEWKKPLCGFVNVNFDASIAPNKTGYGIVARDEDGFVVGRVAGFKEETLTVEWAEIYALEESLKLARTLNISKALFETDYASLANRVKKRDLDITITGTRIKEIHKTMENFESISNCLTNQKCNKVANFICKDAINKYCIWTFAIDYLDIIHALVINDSIN</sequence>
<dbReference type="InterPro" id="IPR012337">
    <property type="entry name" value="RNaseH-like_sf"/>
</dbReference>
<comment type="caution">
    <text evidence="2">The sequence shown here is derived from an EMBL/GenBank/DDBJ whole genome shotgun (WGS) entry which is preliminary data.</text>
</comment>
<feature type="domain" description="RNase H type-1" evidence="1">
    <location>
        <begin position="132"/>
        <end position="252"/>
    </location>
</feature>
<accession>A0A5B6UZR3</accession>
<organism evidence="2 3">
    <name type="scientific">Gossypium australe</name>
    <dbReference type="NCBI Taxonomy" id="47621"/>
    <lineage>
        <taxon>Eukaryota</taxon>
        <taxon>Viridiplantae</taxon>
        <taxon>Streptophyta</taxon>
        <taxon>Embryophyta</taxon>
        <taxon>Tracheophyta</taxon>
        <taxon>Spermatophyta</taxon>
        <taxon>Magnoliopsida</taxon>
        <taxon>eudicotyledons</taxon>
        <taxon>Gunneridae</taxon>
        <taxon>Pentapetalae</taxon>
        <taxon>rosids</taxon>
        <taxon>malvids</taxon>
        <taxon>Malvales</taxon>
        <taxon>Malvaceae</taxon>
        <taxon>Malvoideae</taxon>
        <taxon>Gossypium</taxon>
    </lineage>
</organism>
<dbReference type="CDD" id="cd06222">
    <property type="entry name" value="RNase_H_like"/>
    <property type="match status" value="1"/>
</dbReference>
<reference evidence="3" key="1">
    <citation type="journal article" date="2019" name="Plant Biotechnol. J.">
        <title>Genome sequencing of the Australian wild diploid species Gossypium australe highlights disease resistance and delayed gland morphogenesis.</title>
        <authorList>
            <person name="Cai Y."/>
            <person name="Cai X."/>
            <person name="Wang Q."/>
            <person name="Wang P."/>
            <person name="Zhang Y."/>
            <person name="Cai C."/>
            <person name="Xu Y."/>
            <person name="Wang K."/>
            <person name="Zhou Z."/>
            <person name="Wang C."/>
            <person name="Geng S."/>
            <person name="Li B."/>
            <person name="Dong Q."/>
            <person name="Hou Y."/>
            <person name="Wang H."/>
            <person name="Ai P."/>
            <person name="Liu Z."/>
            <person name="Yi F."/>
            <person name="Sun M."/>
            <person name="An G."/>
            <person name="Cheng J."/>
            <person name="Zhang Y."/>
            <person name="Shi Q."/>
            <person name="Xie Y."/>
            <person name="Shi X."/>
            <person name="Chang Y."/>
            <person name="Huang F."/>
            <person name="Chen Y."/>
            <person name="Hong S."/>
            <person name="Mi L."/>
            <person name="Sun Q."/>
            <person name="Zhang L."/>
            <person name="Zhou B."/>
            <person name="Peng R."/>
            <person name="Zhang X."/>
            <person name="Liu F."/>
        </authorList>
    </citation>
    <scope>NUCLEOTIDE SEQUENCE [LARGE SCALE GENOMIC DNA]</scope>
    <source>
        <strain evidence="3">cv. PA1801</strain>
    </source>
</reference>
<dbReference type="Proteomes" id="UP000325315">
    <property type="component" value="Unassembled WGS sequence"/>
</dbReference>
<evidence type="ECO:0000259" key="1">
    <source>
        <dbReference type="Pfam" id="PF13456"/>
    </source>
</evidence>